<proteinExistence type="predicted"/>
<sequence>MKQILIGLALIFSFHSNAQTIELKNEKLIAYYEFVNNAEKDILENKLLDANALYAKAFKKFKKPHAKDLYNSMVVSLKVKDSDNAYQQYSSLKCLDYKFKDNFQSENFPNNKKYGEIKCKNKLDYSYKKSLDSLFILDQYYRKLSGGNYTKYQNELTKNDSITSTKLLKLIQKKGFPNEYNIGLESKSKVFFHDFYFIIWHQLATNRYSPQRVNFSKEIVKALNDGKIRPDIAGFLLDLNNGTKDYSFFTIYQFIKNNGESDCCYISSFFTPEKRTDKIKKMVDYVNEKRKKIGLPSSEDELNKNIFLLKNKDYIFLSRTTEGLNFVDENEIERYKVNLIKLDDTPH</sequence>
<dbReference type="STRING" id="445961.IW15_03165"/>
<evidence type="ECO:0000313" key="2">
    <source>
        <dbReference type="Proteomes" id="UP000028705"/>
    </source>
</evidence>
<accession>A0A086ACN3</accession>
<dbReference type="OrthoDB" id="1243994at2"/>
<keyword evidence="2" id="KW-1185">Reference proteome</keyword>
<evidence type="ECO:0000313" key="1">
    <source>
        <dbReference type="EMBL" id="KFF14447.1"/>
    </source>
</evidence>
<organism evidence="1 2">
    <name type="scientific">Chryseobacterium soli</name>
    <dbReference type="NCBI Taxonomy" id="445961"/>
    <lineage>
        <taxon>Bacteria</taxon>
        <taxon>Pseudomonadati</taxon>
        <taxon>Bacteroidota</taxon>
        <taxon>Flavobacteriia</taxon>
        <taxon>Flavobacteriales</taxon>
        <taxon>Weeksellaceae</taxon>
        <taxon>Chryseobacterium group</taxon>
        <taxon>Chryseobacterium</taxon>
    </lineage>
</organism>
<dbReference type="RefSeq" id="WP_034709206.1">
    <property type="nucleotide sequence ID" value="NZ_JPRH01000001.1"/>
</dbReference>
<comment type="caution">
    <text evidence="1">The sequence shown here is derived from an EMBL/GenBank/DDBJ whole genome shotgun (WGS) entry which is preliminary data.</text>
</comment>
<dbReference type="eggNOG" id="ENOG5033EMT">
    <property type="taxonomic scope" value="Bacteria"/>
</dbReference>
<dbReference type="Proteomes" id="UP000028705">
    <property type="component" value="Unassembled WGS sequence"/>
</dbReference>
<gene>
    <name evidence="1" type="ORF">IW15_03165</name>
</gene>
<name>A0A086ACN3_9FLAO</name>
<dbReference type="EMBL" id="JPRH01000001">
    <property type="protein sequence ID" value="KFF14447.1"/>
    <property type="molecule type" value="Genomic_DNA"/>
</dbReference>
<dbReference type="AlphaFoldDB" id="A0A086ACN3"/>
<reference evidence="1 2" key="1">
    <citation type="submission" date="2014-07" db="EMBL/GenBank/DDBJ databases">
        <title>Genome of Chryseobacterium soli DSM 19298.</title>
        <authorList>
            <person name="Stropko S.J."/>
            <person name="Pipes S.E."/>
            <person name="Newman J."/>
        </authorList>
    </citation>
    <scope>NUCLEOTIDE SEQUENCE [LARGE SCALE GENOMIC DNA]</scope>
    <source>
        <strain evidence="1 2">DSM 19298</strain>
    </source>
</reference>
<protein>
    <submittedName>
        <fullName evidence="1">Uncharacterized protein</fullName>
    </submittedName>
</protein>